<evidence type="ECO:0000256" key="1">
    <source>
        <dbReference type="ARBA" id="ARBA00004123"/>
    </source>
</evidence>
<keyword evidence="6" id="KW-0539">Nucleus</keyword>
<dbReference type="InterPro" id="IPR013520">
    <property type="entry name" value="Ribonucl_H"/>
</dbReference>
<organism evidence="9 10">
    <name type="scientific">Eutrema salsugineum</name>
    <name type="common">Saltwater cress</name>
    <name type="synonym">Sisymbrium salsugineum</name>
    <dbReference type="NCBI Taxonomy" id="72664"/>
    <lineage>
        <taxon>Eukaryota</taxon>
        <taxon>Viridiplantae</taxon>
        <taxon>Streptophyta</taxon>
        <taxon>Embryophyta</taxon>
        <taxon>Tracheophyta</taxon>
        <taxon>Spermatophyta</taxon>
        <taxon>Magnoliopsida</taxon>
        <taxon>eudicotyledons</taxon>
        <taxon>Gunneridae</taxon>
        <taxon>Pentapetalae</taxon>
        <taxon>rosids</taxon>
        <taxon>malvids</taxon>
        <taxon>Brassicales</taxon>
        <taxon>Brassicaceae</taxon>
        <taxon>Eutremeae</taxon>
        <taxon>Eutrema</taxon>
    </lineage>
</organism>
<keyword evidence="4" id="KW-0378">Hydrolase</keyword>
<dbReference type="OMA" id="VSHDCVH"/>
<dbReference type="Gene3D" id="3.30.70.330">
    <property type="match status" value="1"/>
</dbReference>
<dbReference type="InterPro" id="IPR012677">
    <property type="entry name" value="Nucleotide-bd_a/b_plait_sf"/>
</dbReference>
<dbReference type="Gene3D" id="3.30.420.10">
    <property type="entry name" value="Ribonuclease H-like superfamily/Ribonuclease H"/>
    <property type="match status" value="1"/>
</dbReference>
<accession>V4L5C5</accession>
<dbReference type="SUPFAM" id="SSF54928">
    <property type="entry name" value="RNA-binding domain, RBD"/>
    <property type="match status" value="1"/>
</dbReference>
<evidence type="ECO:0000256" key="6">
    <source>
        <dbReference type="ARBA" id="ARBA00023242"/>
    </source>
</evidence>
<evidence type="ECO:0000256" key="2">
    <source>
        <dbReference type="ARBA" id="ARBA00006357"/>
    </source>
</evidence>
<dbReference type="Gramene" id="ESQ45510">
    <property type="protein sequence ID" value="ESQ45510"/>
    <property type="gene ID" value="EUTSA_v10010950mg"/>
</dbReference>
<dbReference type="SMART" id="SM00479">
    <property type="entry name" value="EXOIII"/>
    <property type="match status" value="1"/>
</dbReference>
<evidence type="ECO:0000313" key="9">
    <source>
        <dbReference type="EMBL" id="ESQ45510.1"/>
    </source>
</evidence>
<keyword evidence="5" id="KW-0269">Exonuclease</keyword>
<name>V4L5C5_EUTSA</name>
<dbReference type="FunFam" id="3.30.420.10:FF:000080">
    <property type="entry name" value="Small RNA degrading nuclease 3"/>
    <property type="match status" value="1"/>
</dbReference>
<dbReference type="eggNOG" id="KOG2248">
    <property type="taxonomic scope" value="Eukaryota"/>
</dbReference>
<keyword evidence="10" id="KW-1185">Reference proteome</keyword>
<gene>
    <name evidence="9" type="ORF">EUTSA_v10010950mg</name>
</gene>
<dbReference type="Proteomes" id="UP000030689">
    <property type="component" value="Unassembled WGS sequence"/>
</dbReference>
<dbReference type="Pfam" id="PF00929">
    <property type="entry name" value="RNase_T"/>
    <property type="match status" value="1"/>
</dbReference>
<evidence type="ECO:0000256" key="5">
    <source>
        <dbReference type="ARBA" id="ARBA00022839"/>
    </source>
</evidence>
<keyword evidence="3" id="KW-0540">Nuclease</keyword>
<proteinExistence type="inferred from homology"/>
<protein>
    <recommendedName>
        <fullName evidence="8">Exonuclease domain-containing protein</fullName>
    </recommendedName>
</protein>
<evidence type="ECO:0000259" key="8">
    <source>
        <dbReference type="SMART" id="SM00479"/>
    </source>
</evidence>
<dbReference type="EMBL" id="KI517435">
    <property type="protein sequence ID" value="ESQ45510.1"/>
    <property type="molecule type" value="Genomic_DNA"/>
</dbReference>
<dbReference type="InterPro" id="IPR034922">
    <property type="entry name" value="REX1-like_exo"/>
</dbReference>
<dbReference type="InterPro" id="IPR047021">
    <property type="entry name" value="REXO1/3/4-like"/>
</dbReference>
<evidence type="ECO:0000256" key="3">
    <source>
        <dbReference type="ARBA" id="ARBA00022722"/>
    </source>
</evidence>
<evidence type="ECO:0000256" key="7">
    <source>
        <dbReference type="ARBA" id="ARBA00053817"/>
    </source>
</evidence>
<dbReference type="GO" id="GO:0005634">
    <property type="term" value="C:nucleus"/>
    <property type="evidence" value="ECO:0007669"/>
    <property type="project" value="UniProtKB-SubCell"/>
</dbReference>
<evidence type="ECO:0000313" key="10">
    <source>
        <dbReference type="Proteomes" id="UP000030689"/>
    </source>
</evidence>
<dbReference type="GO" id="GO:0004527">
    <property type="term" value="F:exonuclease activity"/>
    <property type="evidence" value="ECO:0007669"/>
    <property type="project" value="UniProtKB-KW"/>
</dbReference>
<dbReference type="SUPFAM" id="SSF53098">
    <property type="entry name" value="Ribonuclease H-like"/>
    <property type="match status" value="1"/>
</dbReference>
<dbReference type="STRING" id="72664.V4L5C5"/>
<dbReference type="CDD" id="cd06145">
    <property type="entry name" value="REX1_like"/>
    <property type="match status" value="1"/>
</dbReference>
<comment type="similarity">
    <text evidence="2">Belongs to the REXO1/REXO3 family.</text>
</comment>
<feature type="domain" description="Exonuclease" evidence="8">
    <location>
        <begin position="136"/>
        <end position="297"/>
    </location>
</feature>
<dbReference type="InterPro" id="IPR035979">
    <property type="entry name" value="RBD_domain_sf"/>
</dbReference>
<comment type="function">
    <text evidence="7">3'-5' exonuclease degrading single-stranded small RNAs.</text>
</comment>
<evidence type="ECO:0000256" key="4">
    <source>
        <dbReference type="ARBA" id="ARBA00022801"/>
    </source>
</evidence>
<dbReference type="PANTHER" id="PTHR12801:SF142">
    <property type="entry name" value="EXONUCLEASE DOMAIN-CONTAINING PROTEIN"/>
    <property type="match status" value="1"/>
</dbReference>
<dbReference type="CDD" id="cd00590">
    <property type="entry name" value="RRM_SF"/>
    <property type="match status" value="1"/>
</dbReference>
<dbReference type="InterPro" id="IPR036397">
    <property type="entry name" value="RNaseH_sf"/>
</dbReference>
<comment type="subcellular location">
    <subcellularLocation>
        <location evidence="1">Nucleus</location>
    </subcellularLocation>
</comment>
<dbReference type="AlphaFoldDB" id="V4L5C5"/>
<dbReference type="GO" id="GO:0003676">
    <property type="term" value="F:nucleic acid binding"/>
    <property type="evidence" value="ECO:0007669"/>
    <property type="project" value="InterPro"/>
</dbReference>
<dbReference type="InterPro" id="IPR012337">
    <property type="entry name" value="RNaseH-like_sf"/>
</dbReference>
<reference evidence="9 10" key="1">
    <citation type="journal article" date="2013" name="Front. Plant Sci.">
        <title>The Reference Genome of the Halophytic Plant Eutrema salsugineum.</title>
        <authorList>
            <person name="Yang R."/>
            <person name="Jarvis D.E."/>
            <person name="Chen H."/>
            <person name="Beilstein M.A."/>
            <person name="Grimwood J."/>
            <person name="Jenkins J."/>
            <person name="Shu S."/>
            <person name="Prochnik S."/>
            <person name="Xin M."/>
            <person name="Ma C."/>
            <person name="Schmutz J."/>
            <person name="Wing R.A."/>
            <person name="Mitchell-Olds T."/>
            <person name="Schumaker K.S."/>
            <person name="Wang X."/>
        </authorList>
    </citation>
    <scope>NUCLEOTIDE SEQUENCE [LARGE SCALE GENOMIC DNA]</scope>
</reference>
<dbReference type="KEGG" id="eus:EUTSA_v10010950mg"/>
<sequence length="404" mass="45515">MDQYIAMAETKVLEELVKLAHRRGLRGENGDWNDFVVSYKERFISPNAPLRSPRDVMVTFLSAFKKKEDLQILLSHANRHLVVKLKQETPDTPEQKLVRLTMEHPEYSVDYSFILNKDWFVSDVGMKMSNVMKSTEMIAVDCEMVLCEDGTEGLVRVGAVDRDFKVILDKFVKPDKPIVDYRTTITGVTADDIENATFSLVDIQKELQPFLSKGTILVGHSLSKDLKVLKIDHPKVIDTALVFKFSNARNSRKPSLNDLCKAIFGNEVRKEGVSHDCVHDAAAAMKLAIAFIEKRVDTTVSPSKEMLEAEKARLFLHGIPRNVTPQKLNLVLAGKFHSNKFIVDVKPPKGLSCYYCAVVVFESSEEANKAFENVDGNEETDSLGLPQKVIFLSLGAYFKVRKMV</sequence>
<dbReference type="PANTHER" id="PTHR12801">
    <property type="entry name" value="RNA EXONUCLEASE REXO1 / RECO3 FAMILY MEMBER-RELATED"/>
    <property type="match status" value="1"/>
</dbReference>